<sequence>MRIYIRFFVSTPCNPRDSADLLVYTVSILESPILSDSIQHQEPTKPPIVHVYNRRQRPTSDPDPIPSSSSSADPPNDDPPASNDPPPSDTQDPDLDVPIALQKSKRSCTYPISSVVSYDKLSSRSRSLISTLDSFFVPKTVGEALAHYGWQDAIIEEINALDHNNAWDLVELPTGKKAIGCKWVFIVKVNPDGSVARLKARLAAKGYAQTYGVDYYETFSHVAKVPSIRLSISFYATYDWVLYQLDVKNAFLHGDLHEEVYMEQPPRFVAQGDSGRVCKGDEIGIKKLKDCLASRFQTKDLGPLKYFLGIEVSRTRKGIYLSHRKYCLDVLNDSGMTETTPCEAPMIPNMKLKADNGDLLEDPKKYKRIVGKLTT</sequence>
<reference evidence="1 2" key="2">
    <citation type="journal article" date="2022" name="Mol. Ecol. Resour.">
        <title>The genomes of chicory, endive, great burdock and yacon provide insights into Asteraceae paleo-polyploidization history and plant inulin production.</title>
        <authorList>
            <person name="Fan W."/>
            <person name="Wang S."/>
            <person name="Wang H."/>
            <person name="Wang A."/>
            <person name="Jiang F."/>
            <person name="Liu H."/>
            <person name="Zhao H."/>
            <person name="Xu D."/>
            <person name="Zhang Y."/>
        </authorList>
    </citation>
    <scope>NUCLEOTIDE SEQUENCE [LARGE SCALE GENOMIC DNA]</scope>
    <source>
        <strain evidence="2">cv. Niubang</strain>
    </source>
</reference>
<dbReference type="Proteomes" id="UP001055879">
    <property type="component" value="Linkage Group LG06"/>
</dbReference>
<keyword evidence="2" id="KW-1185">Reference proteome</keyword>
<gene>
    <name evidence="1" type="ORF">L6452_19329</name>
</gene>
<accession>A0ACB9B7P8</accession>
<dbReference type="EMBL" id="CM042052">
    <property type="protein sequence ID" value="KAI3718457.1"/>
    <property type="molecule type" value="Genomic_DNA"/>
</dbReference>
<organism evidence="1 2">
    <name type="scientific">Arctium lappa</name>
    <name type="common">Greater burdock</name>
    <name type="synonym">Lappa major</name>
    <dbReference type="NCBI Taxonomy" id="4217"/>
    <lineage>
        <taxon>Eukaryota</taxon>
        <taxon>Viridiplantae</taxon>
        <taxon>Streptophyta</taxon>
        <taxon>Embryophyta</taxon>
        <taxon>Tracheophyta</taxon>
        <taxon>Spermatophyta</taxon>
        <taxon>Magnoliopsida</taxon>
        <taxon>eudicotyledons</taxon>
        <taxon>Gunneridae</taxon>
        <taxon>Pentapetalae</taxon>
        <taxon>asterids</taxon>
        <taxon>campanulids</taxon>
        <taxon>Asterales</taxon>
        <taxon>Asteraceae</taxon>
        <taxon>Carduoideae</taxon>
        <taxon>Cardueae</taxon>
        <taxon>Arctiinae</taxon>
        <taxon>Arctium</taxon>
    </lineage>
</organism>
<evidence type="ECO:0000313" key="1">
    <source>
        <dbReference type="EMBL" id="KAI3718457.1"/>
    </source>
</evidence>
<name>A0ACB9B7P8_ARCLA</name>
<evidence type="ECO:0000313" key="2">
    <source>
        <dbReference type="Proteomes" id="UP001055879"/>
    </source>
</evidence>
<comment type="caution">
    <text evidence="1">The sequence shown here is derived from an EMBL/GenBank/DDBJ whole genome shotgun (WGS) entry which is preliminary data.</text>
</comment>
<proteinExistence type="predicted"/>
<reference evidence="2" key="1">
    <citation type="journal article" date="2022" name="Mol. Ecol. Resour.">
        <title>The genomes of chicory, endive, great burdock and yacon provide insights into Asteraceae palaeo-polyploidization history and plant inulin production.</title>
        <authorList>
            <person name="Fan W."/>
            <person name="Wang S."/>
            <person name="Wang H."/>
            <person name="Wang A."/>
            <person name="Jiang F."/>
            <person name="Liu H."/>
            <person name="Zhao H."/>
            <person name="Xu D."/>
            <person name="Zhang Y."/>
        </authorList>
    </citation>
    <scope>NUCLEOTIDE SEQUENCE [LARGE SCALE GENOMIC DNA]</scope>
    <source>
        <strain evidence="2">cv. Niubang</strain>
    </source>
</reference>
<protein>
    <submittedName>
        <fullName evidence="1">Uncharacterized protein</fullName>
    </submittedName>
</protein>